<comment type="caution">
    <text evidence="2">The sequence shown here is derived from an EMBL/GenBank/DDBJ whole genome shotgun (WGS) entry which is preliminary data.</text>
</comment>
<feature type="region of interest" description="Disordered" evidence="1">
    <location>
        <begin position="57"/>
        <end position="112"/>
    </location>
</feature>
<evidence type="ECO:0000256" key="1">
    <source>
        <dbReference type="SAM" id="MobiDB-lite"/>
    </source>
</evidence>
<gene>
    <name evidence="2" type="ORF">C0Q70_02085</name>
</gene>
<accession>A0A2T7Q1A0</accession>
<dbReference type="AlphaFoldDB" id="A0A2T7Q1A0"/>
<sequence length="152" mass="16410">MQENCHKLRHNDLPVPPPCIPNSVVCFLAHLPLHPNPDIGTTTGKATCKSVLADARMDKDKGRDVPSIHPASQTARGWGAVTKAKGESQEPMSRVWSGQDSKTGREAPDEAGTGDACYLLEEKRVPLTVPGSSDEVGTVTTPTCWRRSQLQV</sequence>
<evidence type="ECO:0000313" key="2">
    <source>
        <dbReference type="EMBL" id="PVD39454.1"/>
    </source>
</evidence>
<organism evidence="2 3">
    <name type="scientific">Pomacea canaliculata</name>
    <name type="common">Golden apple snail</name>
    <dbReference type="NCBI Taxonomy" id="400727"/>
    <lineage>
        <taxon>Eukaryota</taxon>
        <taxon>Metazoa</taxon>
        <taxon>Spiralia</taxon>
        <taxon>Lophotrochozoa</taxon>
        <taxon>Mollusca</taxon>
        <taxon>Gastropoda</taxon>
        <taxon>Caenogastropoda</taxon>
        <taxon>Architaenioglossa</taxon>
        <taxon>Ampullarioidea</taxon>
        <taxon>Ampullariidae</taxon>
        <taxon>Pomacea</taxon>
    </lineage>
</organism>
<reference evidence="2 3" key="1">
    <citation type="submission" date="2018-04" db="EMBL/GenBank/DDBJ databases">
        <title>The genome of golden apple snail Pomacea canaliculata provides insight into stress tolerance and invasive adaptation.</title>
        <authorList>
            <person name="Liu C."/>
            <person name="Liu B."/>
            <person name="Ren Y."/>
            <person name="Zhang Y."/>
            <person name="Wang H."/>
            <person name="Li S."/>
            <person name="Jiang F."/>
            <person name="Yin L."/>
            <person name="Zhang G."/>
            <person name="Qian W."/>
            <person name="Fan W."/>
        </authorList>
    </citation>
    <scope>NUCLEOTIDE SEQUENCE [LARGE SCALE GENOMIC DNA]</scope>
    <source>
        <strain evidence="2">SZHN2017</strain>
        <tissue evidence="2">Muscle</tissue>
    </source>
</reference>
<proteinExistence type="predicted"/>
<dbReference type="Proteomes" id="UP000245119">
    <property type="component" value="Linkage Group LG1"/>
</dbReference>
<protein>
    <submittedName>
        <fullName evidence="2">Uncharacterized protein</fullName>
    </submittedName>
</protein>
<keyword evidence="3" id="KW-1185">Reference proteome</keyword>
<feature type="compositionally biased region" description="Basic and acidic residues" evidence="1">
    <location>
        <begin position="57"/>
        <end position="66"/>
    </location>
</feature>
<name>A0A2T7Q1A0_POMCA</name>
<evidence type="ECO:0000313" key="3">
    <source>
        <dbReference type="Proteomes" id="UP000245119"/>
    </source>
</evidence>
<dbReference type="EMBL" id="PZQS01000001">
    <property type="protein sequence ID" value="PVD39454.1"/>
    <property type="molecule type" value="Genomic_DNA"/>
</dbReference>